<dbReference type="AlphaFoldDB" id="A0AAD9YPQ4"/>
<evidence type="ECO:0000256" key="3">
    <source>
        <dbReference type="ARBA" id="ARBA00022989"/>
    </source>
</evidence>
<keyword evidence="4 6" id="KW-0472">Membrane</keyword>
<feature type="transmembrane region" description="Helical" evidence="6">
    <location>
        <begin position="255"/>
        <end position="279"/>
    </location>
</feature>
<evidence type="ECO:0000256" key="5">
    <source>
        <dbReference type="SAM" id="MobiDB-lite"/>
    </source>
</evidence>
<feature type="transmembrane region" description="Helical" evidence="6">
    <location>
        <begin position="214"/>
        <end position="235"/>
    </location>
</feature>
<proteinExistence type="predicted"/>
<organism evidence="7 8">
    <name type="scientific">Colletotrichum kahawae</name>
    <name type="common">Coffee berry disease fungus</name>
    <dbReference type="NCBI Taxonomy" id="34407"/>
    <lineage>
        <taxon>Eukaryota</taxon>
        <taxon>Fungi</taxon>
        <taxon>Dikarya</taxon>
        <taxon>Ascomycota</taxon>
        <taxon>Pezizomycotina</taxon>
        <taxon>Sordariomycetes</taxon>
        <taxon>Hypocreomycetidae</taxon>
        <taxon>Glomerellales</taxon>
        <taxon>Glomerellaceae</taxon>
        <taxon>Colletotrichum</taxon>
        <taxon>Colletotrichum gloeosporioides species complex</taxon>
    </lineage>
</organism>
<dbReference type="Proteomes" id="UP001281614">
    <property type="component" value="Unassembled WGS sequence"/>
</dbReference>
<comment type="subcellular location">
    <subcellularLocation>
        <location evidence="1">Membrane</location>
        <topology evidence="1">Multi-pass membrane protein</topology>
    </subcellularLocation>
</comment>
<keyword evidence="2 6" id="KW-0812">Transmembrane</keyword>
<sequence length="312" mass="33735">MSKCTEVTPDCPVEATVYGYYPNVGGNAFLLTIFIICTVSQLFLGVKYRLRAFTTVMVIGCLLEALGYIGRLMMSKNPWSGVGFRLQVTCLILAPSFLAAGIYLTLKHLVLYIGPENSRLAPRWYTWIFSSCDAISFLMQAAGGAAASSSDGGSAAETGNNIMIAGIAVQVVTMGICGLLALDFAWRTFRSRSRGSSDSSAWNQPAQPSWMFRFYLSASAAAFIAIFIRCIYRPYSLPEMAGGWGNPLMRKEEEFIVIDGMMIAIACLLMSIAHPGIFFPAISSRGGEASNTQAKSTQPANSEYTMGSVPDA</sequence>
<feature type="transmembrane region" description="Helical" evidence="6">
    <location>
        <begin position="53"/>
        <end position="74"/>
    </location>
</feature>
<name>A0AAD9YPQ4_COLKA</name>
<feature type="transmembrane region" description="Helical" evidence="6">
    <location>
        <begin position="162"/>
        <end position="186"/>
    </location>
</feature>
<evidence type="ECO:0000256" key="1">
    <source>
        <dbReference type="ARBA" id="ARBA00004141"/>
    </source>
</evidence>
<keyword evidence="8" id="KW-1185">Reference proteome</keyword>
<gene>
    <name evidence="7" type="ORF">CKAH01_12813</name>
</gene>
<feature type="compositionally biased region" description="Polar residues" evidence="5">
    <location>
        <begin position="289"/>
        <end position="305"/>
    </location>
</feature>
<evidence type="ECO:0000256" key="2">
    <source>
        <dbReference type="ARBA" id="ARBA00022692"/>
    </source>
</evidence>
<dbReference type="GO" id="GO:0005886">
    <property type="term" value="C:plasma membrane"/>
    <property type="evidence" value="ECO:0007669"/>
    <property type="project" value="TreeGrafter"/>
</dbReference>
<feature type="transmembrane region" description="Helical" evidence="6">
    <location>
        <begin position="86"/>
        <end position="104"/>
    </location>
</feature>
<evidence type="ECO:0000256" key="4">
    <source>
        <dbReference type="ARBA" id="ARBA00023136"/>
    </source>
</evidence>
<comment type="caution">
    <text evidence="7">The sequence shown here is derived from an EMBL/GenBank/DDBJ whole genome shotgun (WGS) entry which is preliminary data.</text>
</comment>
<dbReference type="PANTHER" id="PTHR31465:SF8">
    <property type="entry name" value="DOMAIN PROTEIN, PUTATIVE (AFU_ORTHOLOGUE AFUA_6G14140)-RELATED"/>
    <property type="match status" value="1"/>
</dbReference>
<protein>
    <submittedName>
        <fullName evidence="7">Rta1 domain-containing protein</fullName>
    </submittedName>
</protein>
<feature type="transmembrane region" description="Helical" evidence="6">
    <location>
        <begin position="124"/>
        <end position="142"/>
    </location>
</feature>
<evidence type="ECO:0000256" key="6">
    <source>
        <dbReference type="SAM" id="Phobius"/>
    </source>
</evidence>
<feature type="transmembrane region" description="Helical" evidence="6">
    <location>
        <begin position="28"/>
        <end position="46"/>
    </location>
</feature>
<reference evidence="7" key="1">
    <citation type="submission" date="2023-02" db="EMBL/GenBank/DDBJ databases">
        <title>Colletotrichum kahawae CIFC_Que2 genome sequencing and assembly.</title>
        <authorList>
            <person name="Baroncelli R."/>
        </authorList>
    </citation>
    <scope>NUCLEOTIDE SEQUENCE</scope>
    <source>
        <strain evidence="7">CIFC_Que2</strain>
    </source>
</reference>
<accession>A0AAD9YPQ4</accession>
<keyword evidence="3 6" id="KW-1133">Transmembrane helix</keyword>
<dbReference type="PANTHER" id="PTHR31465">
    <property type="entry name" value="PROTEIN RTA1-RELATED"/>
    <property type="match status" value="1"/>
</dbReference>
<evidence type="ECO:0000313" key="7">
    <source>
        <dbReference type="EMBL" id="KAK2775303.1"/>
    </source>
</evidence>
<dbReference type="InterPro" id="IPR007568">
    <property type="entry name" value="RTA1"/>
</dbReference>
<dbReference type="Pfam" id="PF04479">
    <property type="entry name" value="RTA1"/>
    <property type="match status" value="1"/>
</dbReference>
<dbReference type="GO" id="GO:0000324">
    <property type="term" value="C:fungal-type vacuole"/>
    <property type="evidence" value="ECO:0007669"/>
    <property type="project" value="TreeGrafter"/>
</dbReference>
<feature type="region of interest" description="Disordered" evidence="5">
    <location>
        <begin position="289"/>
        <end position="312"/>
    </location>
</feature>
<evidence type="ECO:0000313" key="8">
    <source>
        <dbReference type="Proteomes" id="UP001281614"/>
    </source>
</evidence>
<dbReference type="EMBL" id="VYYT01000037">
    <property type="protein sequence ID" value="KAK2775303.1"/>
    <property type="molecule type" value="Genomic_DNA"/>
</dbReference>